<dbReference type="Proteomes" id="UP001277761">
    <property type="component" value="Unassembled WGS sequence"/>
</dbReference>
<evidence type="ECO:0000256" key="2">
    <source>
        <dbReference type="ARBA" id="ARBA00023125"/>
    </source>
</evidence>
<keyword evidence="2" id="KW-0238">DNA-binding</keyword>
<evidence type="ECO:0000256" key="1">
    <source>
        <dbReference type="ARBA" id="ARBA00023015"/>
    </source>
</evidence>
<reference evidence="5 6" key="1">
    <citation type="submission" date="2023-11" db="EMBL/GenBank/DDBJ databases">
        <authorList>
            <person name="Xu M."/>
            <person name="Jiang T."/>
        </authorList>
    </citation>
    <scope>NUCLEOTIDE SEQUENCE [LARGE SCALE GENOMIC DNA]</scope>
    <source>
        <strain evidence="5 6">SD</strain>
    </source>
</reference>
<dbReference type="PANTHER" id="PTHR44688:SF16">
    <property type="entry name" value="DNA-BINDING TRANSCRIPTIONAL ACTIVATOR DEVR_DOSR"/>
    <property type="match status" value="1"/>
</dbReference>
<organism evidence="5 6">
    <name type="scientific">Patulibacter brassicae</name>
    <dbReference type="NCBI Taxonomy" id="1705717"/>
    <lineage>
        <taxon>Bacteria</taxon>
        <taxon>Bacillati</taxon>
        <taxon>Actinomycetota</taxon>
        <taxon>Thermoleophilia</taxon>
        <taxon>Solirubrobacterales</taxon>
        <taxon>Patulibacteraceae</taxon>
        <taxon>Patulibacter</taxon>
    </lineage>
</organism>
<dbReference type="InterPro" id="IPR016032">
    <property type="entry name" value="Sig_transdc_resp-reg_C-effctor"/>
</dbReference>
<evidence type="ECO:0000313" key="5">
    <source>
        <dbReference type="EMBL" id="MDX8153647.1"/>
    </source>
</evidence>
<protein>
    <submittedName>
        <fullName evidence="5">Helix-turn-helix transcriptional regulator</fullName>
    </submittedName>
</protein>
<keyword evidence="1" id="KW-0805">Transcription regulation</keyword>
<dbReference type="InterPro" id="IPR000792">
    <property type="entry name" value="Tscrpt_reg_LuxR_C"/>
</dbReference>
<dbReference type="Pfam" id="PF00196">
    <property type="entry name" value="GerE"/>
    <property type="match status" value="1"/>
</dbReference>
<dbReference type="SUPFAM" id="SSF46894">
    <property type="entry name" value="C-terminal effector domain of the bipartite response regulators"/>
    <property type="match status" value="1"/>
</dbReference>
<gene>
    <name evidence="5" type="ORF">SK069_18765</name>
</gene>
<dbReference type="InterPro" id="IPR036388">
    <property type="entry name" value="WH-like_DNA-bd_sf"/>
</dbReference>
<keyword evidence="3" id="KW-0804">Transcription</keyword>
<dbReference type="EMBL" id="JAXAVX010000017">
    <property type="protein sequence ID" value="MDX8153647.1"/>
    <property type="molecule type" value="Genomic_DNA"/>
</dbReference>
<evidence type="ECO:0000256" key="3">
    <source>
        <dbReference type="ARBA" id="ARBA00023163"/>
    </source>
</evidence>
<accession>A0ABU4VQK7</accession>
<dbReference type="PROSITE" id="PS50043">
    <property type="entry name" value="HTH_LUXR_2"/>
    <property type="match status" value="1"/>
</dbReference>
<name>A0ABU4VQK7_9ACTN</name>
<sequence length="146" mass="15435">MLDRPTAPAAPGPIAPGYDRATALLEDARDALRTGEPARATALLVRAQALLSEVTRAAARAAGTHEVLDELRGSAPTDAERRVLVLLGTDLTLSEIGGELFLSRNTVKTHVWRLYRRLGVRTRAEAVAVARAQGHLPPADPSSSAG</sequence>
<dbReference type="Gene3D" id="1.10.10.10">
    <property type="entry name" value="Winged helix-like DNA-binding domain superfamily/Winged helix DNA-binding domain"/>
    <property type="match status" value="1"/>
</dbReference>
<evidence type="ECO:0000313" key="6">
    <source>
        <dbReference type="Proteomes" id="UP001277761"/>
    </source>
</evidence>
<dbReference type="SMART" id="SM00421">
    <property type="entry name" value="HTH_LUXR"/>
    <property type="match status" value="1"/>
</dbReference>
<dbReference type="PANTHER" id="PTHR44688">
    <property type="entry name" value="DNA-BINDING TRANSCRIPTIONAL ACTIVATOR DEVR_DOSR"/>
    <property type="match status" value="1"/>
</dbReference>
<keyword evidence="6" id="KW-1185">Reference proteome</keyword>
<proteinExistence type="predicted"/>
<feature type="domain" description="HTH luxR-type" evidence="4">
    <location>
        <begin position="70"/>
        <end position="134"/>
    </location>
</feature>
<comment type="caution">
    <text evidence="5">The sequence shown here is derived from an EMBL/GenBank/DDBJ whole genome shotgun (WGS) entry which is preliminary data.</text>
</comment>
<dbReference type="CDD" id="cd06170">
    <property type="entry name" value="LuxR_C_like"/>
    <property type="match status" value="1"/>
</dbReference>
<dbReference type="RefSeq" id="WP_319955797.1">
    <property type="nucleotide sequence ID" value="NZ_JAXAVX010000017.1"/>
</dbReference>
<evidence type="ECO:0000259" key="4">
    <source>
        <dbReference type="PROSITE" id="PS50043"/>
    </source>
</evidence>